<comment type="caution">
    <text evidence="7">The sequence shown here is derived from an EMBL/GenBank/DDBJ whole genome shotgun (WGS) entry which is preliminary data.</text>
</comment>
<dbReference type="Pfam" id="PF00348">
    <property type="entry name" value="polyprenyl_synt"/>
    <property type="match status" value="1"/>
</dbReference>
<comment type="cofactor">
    <cofactor evidence="1">
        <name>Mg(2+)</name>
        <dbReference type="ChEBI" id="CHEBI:18420"/>
    </cofactor>
</comment>
<gene>
    <name evidence="7" type="primary">hepT_1</name>
    <name evidence="7" type="ORF">J40TS1_07890</name>
</gene>
<evidence type="ECO:0000256" key="5">
    <source>
        <dbReference type="ARBA" id="ARBA00022842"/>
    </source>
</evidence>
<dbReference type="InterPro" id="IPR008949">
    <property type="entry name" value="Isoprenoid_synthase_dom_sf"/>
</dbReference>
<evidence type="ECO:0000256" key="3">
    <source>
        <dbReference type="ARBA" id="ARBA00022679"/>
    </source>
</evidence>
<dbReference type="InterPro" id="IPR000092">
    <property type="entry name" value="Polyprenyl_synt"/>
</dbReference>
<evidence type="ECO:0000256" key="6">
    <source>
        <dbReference type="RuleBase" id="RU004466"/>
    </source>
</evidence>
<dbReference type="PANTHER" id="PTHR12001:SF69">
    <property type="entry name" value="ALL TRANS-POLYPRENYL-DIPHOSPHATE SYNTHASE PDSS1"/>
    <property type="match status" value="1"/>
</dbReference>
<dbReference type="PROSITE" id="PS00444">
    <property type="entry name" value="POLYPRENYL_SYNTHASE_2"/>
    <property type="match status" value="1"/>
</dbReference>
<dbReference type="Gene3D" id="1.10.600.10">
    <property type="entry name" value="Farnesyl Diphosphate Synthase"/>
    <property type="match status" value="1"/>
</dbReference>
<evidence type="ECO:0000313" key="7">
    <source>
        <dbReference type="EMBL" id="GIP15147.1"/>
    </source>
</evidence>
<protein>
    <submittedName>
        <fullName evidence="7">Heptaprenyl diphosphate synthase component 2</fullName>
    </submittedName>
</protein>
<dbReference type="GO" id="GO:0008299">
    <property type="term" value="P:isoprenoid biosynthetic process"/>
    <property type="evidence" value="ECO:0007669"/>
    <property type="project" value="InterPro"/>
</dbReference>
<dbReference type="AlphaFoldDB" id="A0A919YKX1"/>
<dbReference type="PROSITE" id="PS00723">
    <property type="entry name" value="POLYPRENYL_SYNTHASE_1"/>
    <property type="match status" value="1"/>
</dbReference>
<dbReference type="EMBL" id="BOSE01000001">
    <property type="protein sequence ID" value="GIP15147.1"/>
    <property type="molecule type" value="Genomic_DNA"/>
</dbReference>
<organism evidence="7 8">
    <name type="scientific">Paenibacillus montaniterrae</name>
    <dbReference type="NCBI Taxonomy" id="429341"/>
    <lineage>
        <taxon>Bacteria</taxon>
        <taxon>Bacillati</taxon>
        <taxon>Bacillota</taxon>
        <taxon>Bacilli</taxon>
        <taxon>Bacillales</taxon>
        <taxon>Paenibacillaceae</taxon>
        <taxon>Paenibacillus</taxon>
    </lineage>
</organism>
<sequence>MISRNSKGEDMKLLEIYAKMKGDINKIETELERVVMDEQPLLSEAALHLLKAGGKRIRPVFVLLGGKFGEYRLDDLKKVAVTLELIHMASLVHDDVIDDAETRRGQLTVKSKWDNRVAMYTGDYIHGQALSQIAQISNPKVHQMLSKALVEMCIGEMEQIRDFFNTEQSVRHYLLRIRRKTALLLAISTQLGGIVAGCSPQHYNALYRYGYNVGMAFQIRDDLLDLYGTEKQIGKPPGSDIRQGNITLPVILALQDITVREPLLAEIKRIHHEGSGADTRAAIEYVRSSAGSQLADELANRYIAKALTILEELPANSARKNLVEIAQFVGKRNY</sequence>
<reference evidence="7" key="1">
    <citation type="submission" date="2021-03" db="EMBL/GenBank/DDBJ databases">
        <title>Antimicrobial resistance genes in bacteria isolated from Japanese honey, and their potential for conferring macrolide and lincosamide resistance in the American foulbrood pathogen Paenibacillus larvae.</title>
        <authorList>
            <person name="Okamoto M."/>
            <person name="Kumagai M."/>
            <person name="Kanamori H."/>
            <person name="Takamatsu D."/>
        </authorList>
    </citation>
    <scope>NUCLEOTIDE SEQUENCE</scope>
    <source>
        <strain evidence="7">J40TS1</strain>
    </source>
</reference>
<dbReference type="SUPFAM" id="SSF48576">
    <property type="entry name" value="Terpenoid synthases"/>
    <property type="match status" value="1"/>
</dbReference>
<evidence type="ECO:0000313" key="8">
    <source>
        <dbReference type="Proteomes" id="UP000683139"/>
    </source>
</evidence>
<evidence type="ECO:0000256" key="2">
    <source>
        <dbReference type="ARBA" id="ARBA00006706"/>
    </source>
</evidence>
<dbReference type="CDD" id="cd00685">
    <property type="entry name" value="Trans_IPPS_HT"/>
    <property type="match status" value="1"/>
</dbReference>
<dbReference type="PANTHER" id="PTHR12001">
    <property type="entry name" value="GERANYLGERANYL PYROPHOSPHATE SYNTHASE"/>
    <property type="match status" value="1"/>
</dbReference>
<accession>A0A919YKX1</accession>
<proteinExistence type="inferred from homology"/>
<keyword evidence="5" id="KW-0460">Magnesium</keyword>
<keyword evidence="3 6" id="KW-0808">Transferase</keyword>
<comment type="similarity">
    <text evidence="2 6">Belongs to the FPP/GGPP synthase family.</text>
</comment>
<dbReference type="Proteomes" id="UP000683139">
    <property type="component" value="Unassembled WGS sequence"/>
</dbReference>
<dbReference type="GO" id="GO:0046872">
    <property type="term" value="F:metal ion binding"/>
    <property type="evidence" value="ECO:0007669"/>
    <property type="project" value="UniProtKB-KW"/>
</dbReference>
<keyword evidence="4" id="KW-0479">Metal-binding</keyword>
<dbReference type="InterPro" id="IPR033749">
    <property type="entry name" value="Polyprenyl_synt_CS"/>
</dbReference>
<evidence type="ECO:0000256" key="1">
    <source>
        <dbReference type="ARBA" id="ARBA00001946"/>
    </source>
</evidence>
<dbReference type="SFLD" id="SFLDS00005">
    <property type="entry name" value="Isoprenoid_Synthase_Type_I"/>
    <property type="match status" value="1"/>
</dbReference>
<name>A0A919YKX1_9BACL</name>
<keyword evidence="8" id="KW-1185">Reference proteome</keyword>
<dbReference type="GO" id="GO:0004659">
    <property type="term" value="F:prenyltransferase activity"/>
    <property type="evidence" value="ECO:0007669"/>
    <property type="project" value="InterPro"/>
</dbReference>
<evidence type="ECO:0000256" key="4">
    <source>
        <dbReference type="ARBA" id="ARBA00022723"/>
    </source>
</evidence>